<proteinExistence type="predicted"/>
<sequence length="102" mass="11030">MLQVFLNDDSVAENLFHCAPPSSFPACFSASSSSALLFVRLRVMRSMAAGMTDGAVILAPLEFALFRKVYDKSPVSTAQATSPPRSFGIVPSLLRSFPFLRA</sequence>
<protein>
    <submittedName>
        <fullName evidence="1">Uncharacterized protein</fullName>
    </submittedName>
</protein>
<gene>
    <name evidence="1" type="ORF">DPMN_107325</name>
</gene>
<keyword evidence="2" id="KW-1185">Reference proteome</keyword>
<evidence type="ECO:0000313" key="1">
    <source>
        <dbReference type="EMBL" id="KAH3834007.1"/>
    </source>
</evidence>
<reference evidence="1" key="2">
    <citation type="submission" date="2020-11" db="EMBL/GenBank/DDBJ databases">
        <authorList>
            <person name="McCartney M.A."/>
            <person name="Auch B."/>
            <person name="Kono T."/>
            <person name="Mallez S."/>
            <person name="Becker A."/>
            <person name="Gohl D.M."/>
            <person name="Silverstein K.A.T."/>
            <person name="Koren S."/>
            <person name="Bechman K.B."/>
            <person name="Herman A."/>
            <person name="Abrahante J.E."/>
            <person name="Garbe J."/>
        </authorList>
    </citation>
    <scope>NUCLEOTIDE SEQUENCE</scope>
    <source>
        <strain evidence="1">Duluth1</strain>
        <tissue evidence="1">Whole animal</tissue>
    </source>
</reference>
<comment type="caution">
    <text evidence="1">The sequence shown here is derived from an EMBL/GenBank/DDBJ whole genome shotgun (WGS) entry which is preliminary data.</text>
</comment>
<dbReference type="Proteomes" id="UP000828390">
    <property type="component" value="Unassembled WGS sequence"/>
</dbReference>
<dbReference type="EMBL" id="JAIWYP010000004">
    <property type="protein sequence ID" value="KAH3834007.1"/>
    <property type="molecule type" value="Genomic_DNA"/>
</dbReference>
<name>A0A9D4K6I6_DREPO</name>
<dbReference type="AlphaFoldDB" id="A0A9D4K6I6"/>
<evidence type="ECO:0000313" key="2">
    <source>
        <dbReference type="Proteomes" id="UP000828390"/>
    </source>
</evidence>
<accession>A0A9D4K6I6</accession>
<organism evidence="1 2">
    <name type="scientific">Dreissena polymorpha</name>
    <name type="common">Zebra mussel</name>
    <name type="synonym">Mytilus polymorpha</name>
    <dbReference type="NCBI Taxonomy" id="45954"/>
    <lineage>
        <taxon>Eukaryota</taxon>
        <taxon>Metazoa</taxon>
        <taxon>Spiralia</taxon>
        <taxon>Lophotrochozoa</taxon>
        <taxon>Mollusca</taxon>
        <taxon>Bivalvia</taxon>
        <taxon>Autobranchia</taxon>
        <taxon>Heteroconchia</taxon>
        <taxon>Euheterodonta</taxon>
        <taxon>Imparidentia</taxon>
        <taxon>Neoheterodontei</taxon>
        <taxon>Myida</taxon>
        <taxon>Dreissenoidea</taxon>
        <taxon>Dreissenidae</taxon>
        <taxon>Dreissena</taxon>
    </lineage>
</organism>
<reference evidence="1" key="1">
    <citation type="journal article" date="2019" name="bioRxiv">
        <title>The Genome of the Zebra Mussel, Dreissena polymorpha: A Resource for Invasive Species Research.</title>
        <authorList>
            <person name="McCartney M.A."/>
            <person name="Auch B."/>
            <person name="Kono T."/>
            <person name="Mallez S."/>
            <person name="Zhang Y."/>
            <person name="Obille A."/>
            <person name="Becker A."/>
            <person name="Abrahante J.E."/>
            <person name="Garbe J."/>
            <person name="Badalamenti J.P."/>
            <person name="Herman A."/>
            <person name="Mangelson H."/>
            <person name="Liachko I."/>
            <person name="Sullivan S."/>
            <person name="Sone E.D."/>
            <person name="Koren S."/>
            <person name="Silverstein K.A.T."/>
            <person name="Beckman K.B."/>
            <person name="Gohl D.M."/>
        </authorList>
    </citation>
    <scope>NUCLEOTIDE SEQUENCE</scope>
    <source>
        <strain evidence="1">Duluth1</strain>
        <tissue evidence="1">Whole animal</tissue>
    </source>
</reference>